<dbReference type="Gene3D" id="3.40.190.10">
    <property type="entry name" value="Periplasmic binding protein-like II"/>
    <property type="match status" value="2"/>
</dbReference>
<dbReference type="EMBL" id="CAJNOJ010000263">
    <property type="protein sequence ID" value="CAF1349892.1"/>
    <property type="molecule type" value="Genomic_DNA"/>
</dbReference>
<dbReference type="PROSITE" id="PS51171">
    <property type="entry name" value="PREPHENATE_DEHYDR_3"/>
    <property type="match status" value="1"/>
</dbReference>
<name>A0A815H5U2_ADIRI</name>
<comment type="caution">
    <text evidence="8">The sequence shown here is derived from an EMBL/GenBank/DDBJ whole genome shotgun (WGS) entry which is preliminary data.</text>
</comment>
<evidence type="ECO:0000259" key="6">
    <source>
        <dbReference type="PROSITE" id="PS51171"/>
    </source>
</evidence>
<reference evidence="8" key="1">
    <citation type="submission" date="2021-02" db="EMBL/GenBank/DDBJ databases">
        <authorList>
            <person name="Nowell W R."/>
        </authorList>
    </citation>
    <scope>NUCLEOTIDE SEQUENCE</scope>
</reference>
<dbReference type="GO" id="GO:0005737">
    <property type="term" value="C:cytoplasm"/>
    <property type="evidence" value="ECO:0007669"/>
    <property type="project" value="TreeGrafter"/>
</dbReference>
<evidence type="ECO:0000256" key="3">
    <source>
        <dbReference type="ARBA" id="ARBA00023222"/>
    </source>
</evidence>
<proteinExistence type="predicted"/>
<keyword evidence="1" id="KW-0028">Amino-acid biosynthesis</keyword>
<dbReference type="AlphaFoldDB" id="A0A815H5U2"/>
<evidence type="ECO:0000256" key="4">
    <source>
        <dbReference type="ARBA" id="ARBA00023239"/>
    </source>
</evidence>
<keyword evidence="2" id="KW-0057">Aromatic amino acid biosynthesis</keyword>
<evidence type="ECO:0000256" key="2">
    <source>
        <dbReference type="ARBA" id="ARBA00023141"/>
    </source>
</evidence>
<dbReference type="GO" id="GO:0004664">
    <property type="term" value="F:prephenate dehydratase activity"/>
    <property type="evidence" value="ECO:0007669"/>
    <property type="project" value="InterPro"/>
</dbReference>
<evidence type="ECO:0000313" key="8">
    <source>
        <dbReference type="EMBL" id="CAF1349892.1"/>
    </source>
</evidence>
<organism evidence="8 10">
    <name type="scientific">Adineta ricciae</name>
    <name type="common">Rotifer</name>
    <dbReference type="NCBI Taxonomy" id="249248"/>
    <lineage>
        <taxon>Eukaryota</taxon>
        <taxon>Metazoa</taxon>
        <taxon>Spiralia</taxon>
        <taxon>Gnathifera</taxon>
        <taxon>Rotifera</taxon>
        <taxon>Eurotatoria</taxon>
        <taxon>Bdelloidea</taxon>
        <taxon>Adinetida</taxon>
        <taxon>Adinetidae</taxon>
        <taxon>Adineta</taxon>
    </lineage>
</organism>
<evidence type="ECO:0000313" key="9">
    <source>
        <dbReference type="Proteomes" id="UP000663828"/>
    </source>
</evidence>
<dbReference type="SUPFAM" id="SSF53850">
    <property type="entry name" value="Periplasmic binding protein-like II"/>
    <property type="match status" value="1"/>
</dbReference>
<dbReference type="InterPro" id="IPR001086">
    <property type="entry name" value="Preph_deHydtase"/>
</dbReference>
<keyword evidence="3" id="KW-0584">Phenylalanine biosynthesis</keyword>
<evidence type="ECO:0000313" key="10">
    <source>
        <dbReference type="Proteomes" id="UP000663852"/>
    </source>
</evidence>
<comment type="pathway">
    <text evidence="5">Amino-acid biosynthesis.</text>
</comment>
<protein>
    <recommendedName>
        <fullName evidence="6">Prephenate dehydratase domain-containing protein</fullName>
    </recommendedName>
</protein>
<sequence length="189" mass="20613">MIKIGYQGVENSNNYIAAKRFVESNKIENYVLVPLTTSENVVNHLLSKEIDLGIMAVSNSIIGQVTETKNAIGNKDLTEVSRVELTIKHSAFKLNSDLSGLNVKYVVSHEAALGQCKHNIELNYPNAELISIKNSGLGPPMLVAGKLDSSSVVLCPPKAGEKYDLVMDHENLSDTYDNVTSFGIFKLTS</sequence>
<feature type="domain" description="Prephenate dehydratase" evidence="6">
    <location>
        <begin position="3"/>
        <end position="187"/>
    </location>
</feature>
<dbReference type="Pfam" id="PF00800">
    <property type="entry name" value="PDT"/>
    <property type="match status" value="1"/>
</dbReference>
<gene>
    <name evidence="8" type="ORF">EDS130_LOCUS33217</name>
    <name evidence="7" type="ORF">XAT740_LOCUS2494</name>
</gene>
<dbReference type="GO" id="GO:0009094">
    <property type="term" value="P:L-phenylalanine biosynthetic process"/>
    <property type="evidence" value="ECO:0007669"/>
    <property type="project" value="UniProtKB-KW"/>
</dbReference>
<evidence type="ECO:0000313" key="7">
    <source>
        <dbReference type="EMBL" id="CAF0791258.1"/>
    </source>
</evidence>
<dbReference type="EMBL" id="CAJNOR010000087">
    <property type="protein sequence ID" value="CAF0791258.1"/>
    <property type="molecule type" value="Genomic_DNA"/>
</dbReference>
<dbReference type="PANTHER" id="PTHR21022">
    <property type="entry name" value="PREPHENATE DEHYDRATASE P PROTEIN"/>
    <property type="match status" value="1"/>
</dbReference>
<dbReference type="Proteomes" id="UP000663828">
    <property type="component" value="Unassembled WGS sequence"/>
</dbReference>
<dbReference type="PANTHER" id="PTHR21022:SF19">
    <property type="entry name" value="PREPHENATE DEHYDRATASE-RELATED"/>
    <property type="match status" value="1"/>
</dbReference>
<evidence type="ECO:0000256" key="1">
    <source>
        <dbReference type="ARBA" id="ARBA00022605"/>
    </source>
</evidence>
<accession>A0A815H5U2</accession>
<evidence type="ECO:0000256" key="5">
    <source>
        <dbReference type="ARBA" id="ARBA00029440"/>
    </source>
</evidence>
<keyword evidence="4" id="KW-0456">Lyase</keyword>
<dbReference type="OrthoDB" id="983542at2759"/>
<keyword evidence="9" id="KW-1185">Reference proteome</keyword>
<dbReference type="Proteomes" id="UP000663852">
    <property type="component" value="Unassembled WGS sequence"/>
</dbReference>